<name>A0A3M7T6I1_BRAPC</name>
<accession>A0A3M7T6I1</accession>
<dbReference type="InterPro" id="IPR007588">
    <property type="entry name" value="Znf_FLYWCH"/>
</dbReference>
<organism evidence="5 6">
    <name type="scientific">Brachionus plicatilis</name>
    <name type="common">Marine rotifer</name>
    <name type="synonym">Brachionus muelleri</name>
    <dbReference type="NCBI Taxonomy" id="10195"/>
    <lineage>
        <taxon>Eukaryota</taxon>
        <taxon>Metazoa</taxon>
        <taxon>Spiralia</taxon>
        <taxon>Gnathifera</taxon>
        <taxon>Rotifera</taxon>
        <taxon>Eurotatoria</taxon>
        <taxon>Monogononta</taxon>
        <taxon>Pseudotrocha</taxon>
        <taxon>Ploima</taxon>
        <taxon>Brachionidae</taxon>
        <taxon>Brachionus</taxon>
    </lineage>
</organism>
<protein>
    <recommendedName>
        <fullName evidence="4">FLYWCH-type domain-containing protein</fullName>
    </recommendedName>
</protein>
<dbReference type="GO" id="GO:0008270">
    <property type="term" value="F:zinc ion binding"/>
    <property type="evidence" value="ECO:0007669"/>
    <property type="project" value="UniProtKB-KW"/>
</dbReference>
<dbReference type="Pfam" id="PF04500">
    <property type="entry name" value="FLYWCH"/>
    <property type="match status" value="1"/>
</dbReference>
<evidence type="ECO:0000256" key="3">
    <source>
        <dbReference type="ARBA" id="ARBA00022833"/>
    </source>
</evidence>
<evidence type="ECO:0000313" key="6">
    <source>
        <dbReference type="Proteomes" id="UP000276133"/>
    </source>
</evidence>
<evidence type="ECO:0000259" key="4">
    <source>
        <dbReference type="Pfam" id="PF04500"/>
    </source>
</evidence>
<keyword evidence="1" id="KW-0479">Metal-binding</keyword>
<proteinExistence type="predicted"/>
<comment type="caution">
    <text evidence="5">The sequence shown here is derived from an EMBL/GenBank/DDBJ whole genome shotgun (WGS) entry which is preliminary data.</text>
</comment>
<gene>
    <name evidence="5" type="ORF">BpHYR1_015137</name>
</gene>
<sequence>MVYSLLKKKVFTTKIDQRRKYLEFFPILASRPWFTSNKVYFNVSKKAPQLHFDGQFYRINGKPNKVGKINWRCIVAKCTGSCSTYGATIGEEVILVSLNDNHSHATDPSYLKNIERRRKIKHKLFFIAIFN</sequence>
<reference evidence="5 6" key="1">
    <citation type="journal article" date="2018" name="Sci. Rep.">
        <title>Genomic signatures of local adaptation to the degree of environmental predictability in rotifers.</title>
        <authorList>
            <person name="Franch-Gras L."/>
            <person name="Hahn C."/>
            <person name="Garcia-Roger E.M."/>
            <person name="Carmona M.J."/>
            <person name="Serra M."/>
            <person name="Gomez A."/>
        </authorList>
    </citation>
    <scope>NUCLEOTIDE SEQUENCE [LARGE SCALE GENOMIC DNA]</scope>
    <source>
        <strain evidence="5">HYR1</strain>
    </source>
</reference>
<dbReference type="Gene3D" id="2.20.25.240">
    <property type="match status" value="1"/>
</dbReference>
<dbReference type="AlphaFoldDB" id="A0A3M7T6I1"/>
<evidence type="ECO:0000256" key="1">
    <source>
        <dbReference type="ARBA" id="ARBA00022723"/>
    </source>
</evidence>
<dbReference type="Proteomes" id="UP000276133">
    <property type="component" value="Unassembled WGS sequence"/>
</dbReference>
<evidence type="ECO:0000313" key="5">
    <source>
        <dbReference type="EMBL" id="RNA43632.1"/>
    </source>
</evidence>
<keyword evidence="6" id="KW-1185">Reference proteome</keyword>
<keyword evidence="2" id="KW-0863">Zinc-finger</keyword>
<feature type="domain" description="FLYWCH-type" evidence="4">
    <location>
        <begin position="45"/>
        <end position="104"/>
    </location>
</feature>
<keyword evidence="3" id="KW-0862">Zinc</keyword>
<dbReference type="OrthoDB" id="10391249at2759"/>
<evidence type="ECO:0000256" key="2">
    <source>
        <dbReference type="ARBA" id="ARBA00022771"/>
    </source>
</evidence>
<dbReference type="EMBL" id="REGN01000199">
    <property type="protein sequence ID" value="RNA43632.1"/>
    <property type="molecule type" value="Genomic_DNA"/>
</dbReference>